<dbReference type="SMART" id="SM00471">
    <property type="entry name" value="HDc"/>
    <property type="match status" value="1"/>
</dbReference>
<feature type="domain" description="HD/PDEase" evidence="1">
    <location>
        <begin position="32"/>
        <end position="146"/>
    </location>
</feature>
<dbReference type="Gene3D" id="1.10.3210.10">
    <property type="entry name" value="Hypothetical protein af1432"/>
    <property type="match status" value="1"/>
</dbReference>
<dbReference type="RefSeq" id="WP_090298284.1">
    <property type="nucleotide sequence ID" value="NZ_FNKI01000004.1"/>
</dbReference>
<proteinExistence type="predicted"/>
<protein>
    <submittedName>
        <fullName evidence="2">HD domain-containing protein</fullName>
    </submittedName>
</protein>
<accession>A0A1H2YEG9</accession>
<reference evidence="3" key="1">
    <citation type="submission" date="2016-10" db="EMBL/GenBank/DDBJ databases">
        <authorList>
            <person name="Varghese N."/>
            <person name="Submissions S."/>
        </authorList>
    </citation>
    <scope>NUCLEOTIDE SEQUENCE [LARGE SCALE GENOMIC DNA]</scope>
    <source>
        <strain evidence="3">DSM 25030</strain>
    </source>
</reference>
<evidence type="ECO:0000313" key="3">
    <source>
        <dbReference type="Proteomes" id="UP000199592"/>
    </source>
</evidence>
<dbReference type="STRING" id="1073328.SAMN05216294_2964"/>
<evidence type="ECO:0000313" key="2">
    <source>
        <dbReference type="EMBL" id="SDX03603.1"/>
    </source>
</evidence>
<sequence>MDDFTAHKSGGIFAKAELHVVALLQNGACGSLPFHNVQHTLEVYVQVLKVGNHVGLDPTELERVLLAALFHDVGHVSGFEGHETQSCDLAKAFLEDWDYPSEGLAVVQDCILATRMPQEPKNLMEKVLCDADLFHLGTLSFFNKNALLRKEWAQHRNMQYSDRDWTQLNITFLEGHSFFTTYGQRVLEPVKQENLAQLKDRLGWLDPF</sequence>
<dbReference type="InterPro" id="IPR003607">
    <property type="entry name" value="HD/PDEase_dom"/>
</dbReference>
<gene>
    <name evidence="2" type="ORF">SAMN04487892_3057</name>
</gene>
<dbReference type="EMBL" id="FNMY01000005">
    <property type="protein sequence ID" value="SDX03603.1"/>
    <property type="molecule type" value="Genomic_DNA"/>
</dbReference>
<dbReference type="AlphaFoldDB" id="A0A1H2YEG9"/>
<dbReference type="SUPFAM" id="SSF109604">
    <property type="entry name" value="HD-domain/PDEase-like"/>
    <property type="match status" value="1"/>
</dbReference>
<dbReference type="Pfam" id="PF01966">
    <property type="entry name" value="HD"/>
    <property type="match status" value="1"/>
</dbReference>
<evidence type="ECO:0000259" key="1">
    <source>
        <dbReference type="SMART" id="SM00471"/>
    </source>
</evidence>
<dbReference type="OrthoDB" id="5728337at2"/>
<dbReference type="Proteomes" id="UP000199592">
    <property type="component" value="Unassembled WGS sequence"/>
</dbReference>
<organism evidence="2 3">
    <name type="scientific">Flagellimonas zhangzhouensis</name>
    <dbReference type="NCBI Taxonomy" id="1073328"/>
    <lineage>
        <taxon>Bacteria</taxon>
        <taxon>Pseudomonadati</taxon>
        <taxon>Bacteroidota</taxon>
        <taxon>Flavobacteriia</taxon>
        <taxon>Flavobacteriales</taxon>
        <taxon>Flavobacteriaceae</taxon>
        <taxon>Flagellimonas</taxon>
    </lineage>
</organism>
<keyword evidence="3" id="KW-1185">Reference proteome</keyword>
<dbReference type="InterPro" id="IPR006674">
    <property type="entry name" value="HD_domain"/>
</dbReference>
<dbReference type="CDD" id="cd00077">
    <property type="entry name" value="HDc"/>
    <property type="match status" value="1"/>
</dbReference>
<name>A0A1H2YEG9_9FLAO</name>